<gene>
    <name evidence="2" type="ORF">IAC39_06385</name>
</gene>
<feature type="transmembrane region" description="Helical" evidence="1">
    <location>
        <begin position="15"/>
        <end position="36"/>
    </location>
</feature>
<evidence type="ECO:0000313" key="2">
    <source>
        <dbReference type="EMBL" id="HIT59320.1"/>
    </source>
</evidence>
<evidence type="ECO:0000313" key="3">
    <source>
        <dbReference type="Proteomes" id="UP000824136"/>
    </source>
</evidence>
<feature type="transmembrane region" description="Helical" evidence="1">
    <location>
        <begin position="72"/>
        <end position="95"/>
    </location>
</feature>
<dbReference type="Proteomes" id="UP000824136">
    <property type="component" value="Unassembled WGS sequence"/>
</dbReference>
<feature type="transmembrane region" description="Helical" evidence="1">
    <location>
        <begin position="101"/>
        <end position="120"/>
    </location>
</feature>
<proteinExistence type="predicted"/>
<comment type="caution">
    <text evidence="2">The sequence shown here is derived from an EMBL/GenBank/DDBJ whole genome shotgun (WGS) entry which is preliminary data.</text>
</comment>
<name>A0A9D1GVP5_9FIRM</name>
<keyword evidence="1" id="KW-1133">Transmembrane helix</keyword>
<keyword evidence="1" id="KW-0812">Transmembrane</keyword>
<feature type="transmembrane region" description="Helical" evidence="1">
    <location>
        <begin position="42"/>
        <end position="60"/>
    </location>
</feature>
<dbReference type="EMBL" id="DVLL01000021">
    <property type="protein sequence ID" value="HIT59320.1"/>
    <property type="molecule type" value="Genomic_DNA"/>
</dbReference>
<reference evidence="2" key="2">
    <citation type="journal article" date="2021" name="PeerJ">
        <title>Extensive microbial diversity within the chicken gut microbiome revealed by metagenomics and culture.</title>
        <authorList>
            <person name="Gilroy R."/>
            <person name="Ravi A."/>
            <person name="Getino M."/>
            <person name="Pursley I."/>
            <person name="Horton D.L."/>
            <person name="Alikhan N.F."/>
            <person name="Baker D."/>
            <person name="Gharbi K."/>
            <person name="Hall N."/>
            <person name="Watson M."/>
            <person name="Adriaenssens E.M."/>
            <person name="Foster-Nyarko E."/>
            <person name="Jarju S."/>
            <person name="Secka A."/>
            <person name="Antonio M."/>
            <person name="Oren A."/>
            <person name="Chaudhuri R.R."/>
            <person name="La Ragione R."/>
            <person name="Hildebrand F."/>
            <person name="Pallen M.J."/>
        </authorList>
    </citation>
    <scope>NUCLEOTIDE SEQUENCE</scope>
    <source>
        <strain evidence="2">CHK33-4379</strain>
    </source>
</reference>
<dbReference type="Pfam" id="PF12670">
    <property type="entry name" value="DUF3792"/>
    <property type="match status" value="1"/>
</dbReference>
<organism evidence="2 3">
    <name type="scientific">Candidatus Faeciplasma pullistercoris</name>
    <dbReference type="NCBI Taxonomy" id="2840800"/>
    <lineage>
        <taxon>Bacteria</taxon>
        <taxon>Bacillati</taxon>
        <taxon>Bacillota</taxon>
        <taxon>Clostridia</taxon>
        <taxon>Eubacteriales</taxon>
        <taxon>Oscillospiraceae</taxon>
        <taxon>Oscillospiraceae incertae sedis</taxon>
        <taxon>Candidatus Faeciplasma</taxon>
    </lineage>
</organism>
<dbReference type="NCBIfam" id="TIGR04086">
    <property type="entry name" value="TIGR04086_membr"/>
    <property type="match status" value="1"/>
</dbReference>
<dbReference type="InterPro" id="IPR023804">
    <property type="entry name" value="DUF3792_TM"/>
</dbReference>
<sequence length="130" mass="13395">MSTDVKMKYGLRTGLAIFIGATTISSLLISIAMCIADLPSGVVNAMGAASLATACFLGGYSSSRICRHHGLIQGLICGGVPAAVIFTVSVIYNGYFTDFCLVKVIACVLFGAAGGIKGVNTRLTNVKGLR</sequence>
<accession>A0A9D1GVP5</accession>
<keyword evidence="1" id="KW-0472">Membrane</keyword>
<dbReference type="AlphaFoldDB" id="A0A9D1GVP5"/>
<protein>
    <submittedName>
        <fullName evidence="2">TIGR04086 family membrane protein</fullName>
    </submittedName>
</protein>
<evidence type="ECO:0000256" key="1">
    <source>
        <dbReference type="SAM" id="Phobius"/>
    </source>
</evidence>
<reference evidence="2" key="1">
    <citation type="submission" date="2020-10" db="EMBL/GenBank/DDBJ databases">
        <authorList>
            <person name="Gilroy R."/>
        </authorList>
    </citation>
    <scope>NUCLEOTIDE SEQUENCE</scope>
    <source>
        <strain evidence="2">CHK33-4379</strain>
    </source>
</reference>